<evidence type="ECO:0000256" key="8">
    <source>
        <dbReference type="ARBA" id="ARBA00022989"/>
    </source>
</evidence>
<proteinExistence type="inferred from homology"/>
<evidence type="ECO:0000256" key="5">
    <source>
        <dbReference type="ARBA" id="ARBA00022692"/>
    </source>
</evidence>
<dbReference type="PANTHER" id="PTHR43394:SF1">
    <property type="entry name" value="ATP-BINDING CASSETTE SUB-FAMILY B MEMBER 10, MITOCHONDRIAL"/>
    <property type="match status" value="1"/>
</dbReference>
<dbReference type="CDD" id="cd03254">
    <property type="entry name" value="ABCC_Glucan_exporter_like"/>
    <property type="match status" value="1"/>
</dbReference>
<evidence type="ECO:0000259" key="12">
    <source>
        <dbReference type="PROSITE" id="PS50893"/>
    </source>
</evidence>
<comment type="caution">
    <text evidence="14">The sequence shown here is derived from an EMBL/GenBank/DDBJ whole genome shotgun (WGS) entry which is preliminary data.</text>
</comment>
<dbReference type="FunFam" id="3.40.50.300:FF:000287">
    <property type="entry name" value="Multidrug ABC transporter ATP-binding protein"/>
    <property type="match status" value="1"/>
</dbReference>
<dbReference type="EMBL" id="JACHGK010000010">
    <property type="protein sequence ID" value="MBB6446330.1"/>
    <property type="molecule type" value="Genomic_DNA"/>
</dbReference>
<dbReference type="SMART" id="SM00382">
    <property type="entry name" value="AAA"/>
    <property type="match status" value="1"/>
</dbReference>
<dbReference type="Proteomes" id="UP000531594">
    <property type="component" value="Unassembled WGS sequence"/>
</dbReference>
<dbReference type="FunFam" id="1.20.1560.10:FF:000011">
    <property type="entry name" value="Multidrug ABC transporter ATP-binding protein"/>
    <property type="match status" value="1"/>
</dbReference>
<feature type="region of interest" description="Disordered" evidence="10">
    <location>
        <begin position="1"/>
        <end position="25"/>
    </location>
</feature>
<keyword evidence="6" id="KW-0547">Nucleotide-binding</keyword>
<evidence type="ECO:0000256" key="11">
    <source>
        <dbReference type="SAM" id="Phobius"/>
    </source>
</evidence>
<dbReference type="SUPFAM" id="SSF52540">
    <property type="entry name" value="P-loop containing nucleoside triphosphate hydrolases"/>
    <property type="match status" value="1"/>
</dbReference>
<dbReference type="Gene3D" id="3.40.50.300">
    <property type="entry name" value="P-loop containing nucleotide triphosphate hydrolases"/>
    <property type="match status" value="1"/>
</dbReference>
<dbReference type="GO" id="GO:0005524">
    <property type="term" value="F:ATP binding"/>
    <property type="evidence" value="ECO:0007669"/>
    <property type="project" value="UniProtKB-KW"/>
</dbReference>
<evidence type="ECO:0000256" key="1">
    <source>
        <dbReference type="ARBA" id="ARBA00004651"/>
    </source>
</evidence>
<evidence type="ECO:0000313" key="14">
    <source>
        <dbReference type="EMBL" id="MBB6446330.1"/>
    </source>
</evidence>
<evidence type="ECO:0000256" key="7">
    <source>
        <dbReference type="ARBA" id="ARBA00022840"/>
    </source>
</evidence>
<dbReference type="SUPFAM" id="SSF90123">
    <property type="entry name" value="ABC transporter transmembrane region"/>
    <property type="match status" value="1"/>
</dbReference>
<feature type="transmembrane region" description="Helical" evidence="11">
    <location>
        <begin position="179"/>
        <end position="199"/>
    </location>
</feature>
<feature type="transmembrane region" description="Helical" evidence="11">
    <location>
        <begin position="287"/>
        <end position="310"/>
    </location>
</feature>
<keyword evidence="4" id="KW-1003">Cell membrane</keyword>
<evidence type="ECO:0000313" key="15">
    <source>
        <dbReference type="Proteomes" id="UP000531594"/>
    </source>
</evidence>
<organism evidence="14 15">
    <name type="scientific">Bacillus benzoevorans</name>
    <dbReference type="NCBI Taxonomy" id="1456"/>
    <lineage>
        <taxon>Bacteria</taxon>
        <taxon>Bacillati</taxon>
        <taxon>Bacillota</taxon>
        <taxon>Bacilli</taxon>
        <taxon>Bacillales</taxon>
        <taxon>Bacillaceae</taxon>
        <taxon>Bacillus</taxon>
    </lineage>
</organism>
<dbReference type="Gene3D" id="1.20.1560.10">
    <property type="entry name" value="ABC transporter type 1, transmembrane domain"/>
    <property type="match status" value="1"/>
</dbReference>
<dbReference type="PROSITE" id="PS50893">
    <property type="entry name" value="ABC_TRANSPORTER_2"/>
    <property type="match status" value="1"/>
</dbReference>
<keyword evidence="15" id="KW-1185">Reference proteome</keyword>
<dbReference type="InterPro" id="IPR011527">
    <property type="entry name" value="ABC1_TM_dom"/>
</dbReference>
<evidence type="ECO:0000256" key="4">
    <source>
        <dbReference type="ARBA" id="ARBA00022475"/>
    </source>
</evidence>
<dbReference type="GO" id="GO:0005886">
    <property type="term" value="C:plasma membrane"/>
    <property type="evidence" value="ECO:0007669"/>
    <property type="project" value="UniProtKB-SubCell"/>
</dbReference>
<gene>
    <name evidence="14" type="ORF">HNR53_002987</name>
</gene>
<dbReference type="PROSITE" id="PS50929">
    <property type="entry name" value="ABC_TM1F"/>
    <property type="match status" value="1"/>
</dbReference>
<keyword evidence="9 11" id="KW-0472">Membrane</keyword>
<dbReference type="Pfam" id="PF00664">
    <property type="entry name" value="ABC_membrane"/>
    <property type="match status" value="1"/>
</dbReference>
<feature type="transmembrane region" description="Helical" evidence="11">
    <location>
        <begin position="205"/>
        <end position="222"/>
    </location>
</feature>
<dbReference type="AlphaFoldDB" id="A0A7X0HVC6"/>
<evidence type="ECO:0000259" key="13">
    <source>
        <dbReference type="PROSITE" id="PS50929"/>
    </source>
</evidence>
<dbReference type="GO" id="GO:0016887">
    <property type="term" value="F:ATP hydrolysis activity"/>
    <property type="evidence" value="ECO:0007669"/>
    <property type="project" value="InterPro"/>
</dbReference>
<dbReference type="InterPro" id="IPR003439">
    <property type="entry name" value="ABC_transporter-like_ATP-bd"/>
</dbReference>
<dbReference type="InterPro" id="IPR036640">
    <property type="entry name" value="ABC1_TM_sf"/>
</dbReference>
<comment type="similarity">
    <text evidence="2">Belongs to the ABC transporter superfamily.</text>
</comment>
<evidence type="ECO:0000256" key="2">
    <source>
        <dbReference type="ARBA" id="ARBA00005417"/>
    </source>
</evidence>
<dbReference type="Pfam" id="PF00005">
    <property type="entry name" value="ABC_tran"/>
    <property type="match status" value="1"/>
</dbReference>
<evidence type="ECO:0000256" key="9">
    <source>
        <dbReference type="ARBA" id="ARBA00023136"/>
    </source>
</evidence>
<keyword evidence="8 11" id="KW-1133">Transmembrane helix</keyword>
<sequence length="620" mass="68424">MSRHKQQPQRGGHPGPGHGPMGSMVTGEKAKDFKGTLKRLLRYLKPRRNHLIAVFIAAILSTVFSIVGPKLMGNAITELFEGMYAKFQGIPGAAVDFTEIGKILLLLAGLYVLSSLFTYLQQYMMAGVAQNTVFDLREDVNQKLEKLPLKYFDSHSHGDTLSRVTNDIDTIGTTLQQSLTQFITSIVTIIGITVMMLSISPLLTLITFLSLPVSMFVIQPILKRSQKHFAKQQKSLGQLNGHIEELYTGHQVVKAFGHEKIAAAQFDKVNEELYSAGSKAQFISGMIMPLMFFIGNLSYVLICIVGGILVTNRSISIGDIQAFITYSKQFTQPIMQTANIANIIQATVAAAERVFELLDEEEEIKENTNASLTRAKGAVTFEHVDFGYGEELLIQDMNIDVHPGQTIAIVGPTGAGKTTMINLLMRFYELNGGKIKIDGVDIRDMPRGDLRKNFGMVLQDTWLFNGSIKENLAYGKEGAADEEIYAAASTAHADHFIRTLPEGYDTILNEEASNISQGQKQLLTIARAVLADPPIMILDEATSSVDTRTEVFIQKAMKRLMEGRTSFVIAHRLSTIKDADLILVMDQGKVIEQGTHTELLEKNGFYADLYNSQFSEPAAG</sequence>
<evidence type="ECO:0000256" key="6">
    <source>
        <dbReference type="ARBA" id="ARBA00022741"/>
    </source>
</evidence>
<feature type="transmembrane region" description="Helical" evidence="11">
    <location>
        <begin position="100"/>
        <end position="120"/>
    </location>
</feature>
<dbReference type="GO" id="GO:0015421">
    <property type="term" value="F:ABC-type oligopeptide transporter activity"/>
    <property type="evidence" value="ECO:0007669"/>
    <property type="project" value="TreeGrafter"/>
</dbReference>
<accession>A0A7X0HVC6</accession>
<dbReference type="RefSeq" id="WP_184527210.1">
    <property type="nucleotide sequence ID" value="NZ_JACHGK010000010.1"/>
</dbReference>
<comment type="subcellular location">
    <subcellularLocation>
        <location evidence="1">Cell membrane</location>
        <topology evidence="1">Multi-pass membrane protein</topology>
    </subcellularLocation>
</comment>
<keyword evidence="5 11" id="KW-0812">Transmembrane</keyword>
<dbReference type="InterPro" id="IPR039421">
    <property type="entry name" value="Type_1_exporter"/>
</dbReference>
<feature type="transmembrane region" description="Helical" evidence="11">
    <location>
        <begin position="49"/>
        <end position="67"/>
    </location>
</feature>
<dbReference type="PROSITE" id="PS00211">
    <property type="entry name" value="ABC_TRANSPORTER_1"/>
    <property type="match status" value="1"/>
</dbReference>
<dbReference type="InterPro" id="IPR017871">
    <property type="entry name" value="ABC_transporter-like_CS"/>
</dbReference>
<reference evidence="14 15" key="1">
    <citation type="submission" date="2020-08" db="EMBL/GenBank/DDBJ databases">
        <title>Genomic Encyclopedia of Type Strains, Phase IV (KMG-IV): sequencing the most valuable type-strain genomes for metagenomic binning, comparative biology and taxonomic classification.</title>
        <authorList>
            <person name="Goeker M."/>
        </authorList>
    </citation>
    <scope>NUCLEOTIDE SEQUENCE [LARGE SCALE GENOMIC DNA]</scope>
    <source>
        <strain evidence="14 15">DSM 5391</strain>
    </source>
</reference>
<keyword evidence="3" id="KW-0813">Transport</keyword>
<feature type="domain" description="ABC transmembrane type-1" evidence="13">
    <location>
        <begin position="52"/>
        <end position="346"/>
    </location>
</feature>
<dbReference type="InterPro" id="IPR027417">
    <property type="entry name" value="P-loop_NTPase"/>
</dbReference>
<name>A0A7X0HVC6_9BACI</name>
<keyword evidence="7 14" id="KW-0067">ATP-binding</keyword>
<dbReference type="PANTHER" id="PTHR43394">
    <property type="entry name" value="ATP-DEPENDENT PERMEASE MDL1, MITOCHONDRIAL"/>
    <property type="match status" value="1"/>
</dbReference>
<feature type="domain" description="ABC transporter" evidence="12">
    <location>
        <begin position="379"/>
        <end position="612"/>
    </location>
</feature>
<evidence type="ECO:0000256" key="3">
    <source>
        <dbReference type="ARBA" id="ARBA00022448"/>
    </source>
</evidence>
<dbReference type="CDD" id="cd18547">
    <property type="entry name" value="ABC_6TM_Tm288_like"/>
    <property type="match status" value="1"/>
</dbReference>
<protein>
    <submittedName>
        <fullName evidence="14">ATP-binding cassette subfamily B protein</fullName>
    </submittedName>
</protein>
<evidence type="ECO:0000256" key="10">
    <source>
        <dbReference type="SAM" id="MobiDB-lite"/>
    </source>
</evidence>
<dbReference type="InterPro" id="IPR003593">
    <property type="entry name" value="AAA+_ATPase"/>
</dbReference>